<dbReference type="RefSeq" id="WP_211143013.1">
    <property type="nucleotide sequence ID" value="NZ_JAEEGB010000014.1"/>
</dbReference>
<organism evidence="2 3">
    <name type="scientific">Clostridium aciditolerans</name>
    <dbReference type="NCBI Taxonomy" id="339861"/>
    <lineage>
        <taxon>Bacteria</taxon>
        <taxon>Bacillati</taxon>
        <taxon>Bacillota</taxon>
        <taxon>Clostridia</taxon>
        <taxon>Eubacteriales</taxon>
        <taxon>Clostridiaceae</taxon>
        <taxon>Clostridium</taxon>
    </lineage>
</organism>
<reference evidence="2" key="1">
    <citation type="submission" date="2020-12" db="EMBL/GenBank/DDBJ databases">
        <title>Clostridium thailandense sp. nov., a novel acetogenic bacterium isolated from peat land soil in Thailand.</title>
        <authorList>
            <person name="Chaikitkaew S."/>
            <person name="Birkeland N.K."/>
        </authorList>
    </citation>
    <scope>NUCLEOTIDE SEQUENCE</scope>
    <source>
        <strain evidence="2">DSM 17425</strain>
    </source>
</reference>
<comment type="caution">
    <text evidence="2">The sequence shown here is derived from an EMBL/GenBank/DDBJ whole genome shotgun (WGS) entry which is preliminary data.</text>
</comment>
<gene>
    <name evidence="2" type="ORF">I6U51_12845</name>
</gene>
<dbReference type="CDD" id="cd20292">
    <property type="entry name" value="cupin_QdtA-like"/>
    <property type="match status" value="1"/>
</dbReference>
<dbReference type="EMBL" id="JAEEGB010000014">
    <property type="protein sequence ID" value="MBI6873587.1"/>
    <property type="molecule type" value="Genomic_DNA"/>
</dbReference>
<sequence length="135" mass="15972">MFNTGLLKFRDINDKYGHLTPIEGKIDVPFEIKRIYYITRVQEGVTRGFHSHRKLHQVLICLNGSVNIRLRNSNDEEVVQLNDPSIGLYIGPLIWREMFDFTEGSVLLVLASEYYDESDYIRNHDFYLEEARKRF</sequence>
<dbReference type="Proteomes" id="UP000622687">
    <property type="component" value="Unassembled WGS sequence"/>
</dbReference>
<name>A0A934HZX0_9CLOT</name>
<accession>A0A934HZX0</accession>
<dbReference type="SUPFAM" id="SSF51182">
    <property type="entry name" value="RmlC-like cupins"/>
    <property type="match status" value="1"/>
</dbReference>
<dbReference type="InterPro" id="IPR014710">
    <property type="entry name" value="RmlC-like_jellyroll"/>
</dbReference>
<protein>
    <submittedName>
        <fullName evidence="2">WxcM-like domain-containing protein</fullName>
    </submittedName>
</protein>
<proteinExistence type="predicted"/>
<keyword evidence="3" id="KW-1185">Reference proteome</keyword>
<dbReference type="InterPro" id="IPR011051">
    <property type="entry name" value="RmlC_Cupin_sf"/>
</dbReference>
<dbReference type="AlphaFoldDB" id="A0A934HZX0"/>
<evidence type="ECO:0000259" key="1">
    <source>
        <dbReference type="Pfam" id="PF05523"/>
    </source>
</evidence>
<feature type="domain" description="Sugar 3,4-ketoisomerase QdtA cupin" evidence="1">
    <location>
        <begin position="4"/>
        <end position="130"/>
    </location>
</feature>
<evidence type="ECO:0000313" key="3">
    <source>
        <dbReference type="Proteomes" id="UP000622687"/>
    </source>
</evidence>
<dbReference type="Pfam" id="PF05523">
    <property type="entry name" value="FdtA"/>
    <property type="match status" value="1"/>
</dbReference>
<dbReference type="Gene3D" id="2.60.120.10">
    <property type="entry name" value="Jelly Rolls"/>
    <property type="match status" value="1"/>
</dbReference>
<evidence type="ECO:0000313" key="2">
    <source>
        <dbReference type="EMBL" id="MBI6873587.1"/>
    </source>
</evidence>
<dbReference type="InterPro" id="IPR008894">
    <property type="entry name" value="QdtA_cupin_dom"/>
</dbReference>